<dbReference type="RefSeq" id="WP_014435785.1">
    <property type="nucleotide sequence ID" value="NC_017080.1"/>
</dbReference>
<evidence type="ECO:0000313" key="6">
    <source>
        <dbReference type="EMBL" id="BAM02565.1"/>
    </source>
</evidence>
<keyword evidence="2" id="KW-0328">Glycosyltransferase</keyword>
<comment type="similarity">
    <text evidence="1">Belongs to the glycosyltransferase 2 family.</text>
</comment>
<dbReference type="Proteomes" id="UP000007881">
    <property type="component" value="Chromosome"/>
</dbReference>
<evidence type="ECO:0000256" key="1">
    <source>
        <dbReference type="ARBA" id="ARBA00006739"/>
    </source>
</evidence>
<feature type="compositionally biased region" description="Low complexity" evidence="4">
    <location>
        <begin position="326"/>
        <end position="341"/>
    </location>
</feature>
<keyword evidence="3 6" id="KW-0808">Transferase</keyword>
<evidence type="ECO:0000259" key="5">
    <source>
        <dbReference type="Pfam" id="PF00535"/>
    </source>
</evidence>
<dbReference type="KEGG" id="phm:PSMK_04060"/>
<dbReference type="PATRIC" id="fig|1142394.8.peg.414"/>
<dbReference type="EMBL" id="AP012338">
    <property type="protein sequence ID" value="BAM02565.1"/>
    <property type="molecule type" value="Genomic_DNA"/>
</dbReference>
<dbReference type="HOGENOM" id="CLU_076334_0_0_0"/>
<protein>
    <submittedName>
        <fullName evidence="6">Putative glycosyltransferase</fullName>
    </submittedName>
</protein>
<dbReference type="InterPro" id="IPR001173">
    <property type="entry name" value="Glyco_trans_2-like"/>
</dbReference>
<proteinExistence type="inferred from homology"/>
<dbReference type="Pfam" id="PF00535">
    <property type="entry name" value="Glycos_transf_2"/>
    <property type="match status" value="1"/>
</dbReference>
<gene>
    <name evidence="6" type="ordered locus">PSMK_04060</name>
</gene>
<dbReference type="OrthoDB" id="9784574at2"/>
<evidence type="ECO:0000313" key="7">
    <source>
        <dbReference type="Proteomes" id="UP000007881"/>
    </source>
</evidence>
<dbReference type="Gene3D" id="3.90.550.10">
    <property type="entry name" value="Spore Coat Polysaccharide Biosynthesis Protein SpsA, Chain A"/>
    <property type="match status" value="1"/>
</dbReference>
<dbReference type="PANTHER" id="PTHR43630">
    <property type="entry name" value="POLY-BETA-1,6-N-ACETYL-D-GLUCOSAMINE SYNTHASE"/>
    <property type="match status" value="1"/>
</dbReference>
<reference evidence="6 7" key="1">
    <citation type="submission" date="2012-02" db="EMBL/GenBank/DDBJ databases">
        <title>Complete genome sequence of Phycisphaera mikurensis NBRC 102666.</title>
        <authorList>
            <person name="Ankai A."/>
            <person name="Hosoyama A."/>
            <person name="Terui Y."/>
            <person name="Sekine M."/>
            <person name="Fukai R."/>
            <person name="Kato Y."/>
            <person name="Nakamura S."/>
            <person name="Yamada-Narita S."/>
            <person name="Kawakoshi A."/>
            <person name="Fukunaga Y."/>
            <person name="Yamazaki S."/>
            <person name="Fujita N."/>
        </authorList>
    </citation>
    <scope>NUCLEOTIDE SEQUENCE [LARGE SCALE GENOMIC DNA]</scope>
    <source>
        <strain evidence="7">NBRC 102666 / KCTC 22515 / FYK2301M01</strain>
    </source>
</reference>
<organism evidence="6 7">
    <name type="scientific">Phycisphaera mikurensis (strain NBRC 102666 / KCTC 22515 / FYK2301M01)</name>
    <dbReference type="NCBI Taxonomy" id="1142394"/>
    <lineage>
        <taxon>Bacteria</taxon>
        <taxon>Pseudomonadati</taxon>
        <taxon>Planctomycetota</taxon>
        <taxon>Phycisphaerae</taxon>
        <taxon>Phycisphaerales</taxon>
        <taxon>Phycisphaeraceae</taxon>
        <taxon>Phycisphaera</taxon>
    </lineage>
</organism>
<feature type="domain" description="Glycosyltransferase 2-like" evidence="5">
    <location>
        <begin position="13"/>
        <end position="143"/>
    </location>
</feature>
<sequence length="357" mass="40201">MNPGAPSSRRYCLISPVRDEAQHMRRTLDSVLGQTEPPTKWVIVDDGSTDETPKILAAYAEKYPCIQVVRRNHRSGRRVGPGVIEAFYEGYRAIRPEDYDYLCKIDLDLDLPTGYFEVLIDQMEANPRLGTCSGKPYFPAPSNEEKTFAGELVSEKCGDEMSVGMIKFYRRECFLEIGGFVSQVMWDGIDCHRARMHGWIACSWDHPALRFIHLRPMGSSQKSIFTGRMRHGFGQWYMGTGLAYMTASTLYRLSRPPIVVGGLAMYWGYLKAMLDSRPRYEDPLFRRFLRSYQWSCLLRGKAGATRRINEAQAPIWIREHGGVRRTASGASPQPGAAGTQPRGFGDGTLYAEGASPA</sequence>
<dbReference type="SUPFAM" id="SSF53448">
    <property type="entry name" value="Nucleotide-diphospho-sugar transferases"/>
    <property type="match status" value="1"/>
</dbReference>
<keyword evidence="7" id="KW-1185">Reference proteome</keyword>
<dbReference type="eggNOG" id="COG1215">
    <property type="taxonomic scope" value="Bacteria"/>
</dbReference>
<dbReference type="GO" id="GO:0016757">
    <property type="term" value="F:glycosyltransferase activity"/>
    <property type="evidence" value="ECO:0007669"/>
    <property type="project" value="UniProtKB-KW"/>
</dbReference>
<dbReference type="STRING" id="1142394.PSMK_04060"/>
<evidence type="ECO:0000256" key="2">
    <source>
        <dbReference type="ARBA" id="ARBA00022676"/>
    </source>
</evidence>
<dbReference type="PANTHER" id="PTHR43630:SF1">
    <property type="entry name" value="POLY-BETA-1,6-N-ACETYL-D-GLUCOSAMINE SYNTHASE"/>
    <property type="match status" value="1"/>
</dbReference>
<dbReference type="AlphaFoldDB" id="I0IBC7"/>
<accession>I0IBC7</accession>
<evidence type="ECO:0000256" key="3">
    <source>
        <dbReference type="ARBA" id="ARBA00022679"/>
    </source>
</evidence>
<feature type="region of interest" description="Disordered" evidence="4">
    <location>
        <begin position="324"/>
        <end position="357"/>
    </location>
</feature>
<dbReference type="InterPro" id="IPR029044">
    <property type="entry name" value="Nucleotide-diphossugar_trans"/>
</dbReference>
<evidence type="ECO:0000256" key="4">
    <source>
        <dbReference type="SAM" id="MobiDB-lite"/>
    </source>
</evidence>
<name>I0IBC7_PHYMF</name>